<comment type="similarity">
    <text evidence="1 4 5">Belongs to the universal ribosomal protein uL15 family.</text>
</comment>
<name>A0ABT6FIJ9_9BACT</name>
<dbReference type="NCBIfam" id="TIGR01071">
    <property type="entry name" value="rplO_bact"/>
    <property type="match status" value="1"/>
</dbReference>
<feature type="compositionally biased region" description="Basic residues" evidence="6">
    <location>
        <begin position="30"/>
        <end position="39"/>
    </location>
</feature>
<dbReference type="GO" id="GO:0005840">
    <property type="term" value="C:ribosome"/>
    <property type="evidence" value="ECO:0007669"/>
    <property type="project" value="UniProtKB-KW"/>
</dbReference>
<evidence type="ECO:0000256" key="3">
    <source>
        <dbReference type="ARBA" id="ARBA00023274"/>
    </source>
</evidence>
<comment type="subunit">
    <text evidence="4">Part of the 50S ribosomal subunit.</text>
</comment>
<keyword evidence="4" id="KW-0694">RNA-binding</keyword>
<dbReference type="PANTHER" id="PTHR12934">
    <property type="entry name" value="50S RIBOSOMAL PROTEIN L15"/>
    <property type="match status" value="1"/>
</dbReference>
<keyword evidence="4" id="KW-0699">rRNA-binding</keyword>
<evidence type="ECO:0000256" key="2">
    <source>
        <dbReference type="ARBA" id="ARBA00022980"/>
    </source>
</evidence>
<organism evidence="8 9">
    <name type="scientific">Paludisphaera mucosa</name>
    <dbReference type="NCBI Taxonomy" id="3030827"/>
    <lineage>
        <taxon>Bacteria</taxon>
        <taxon>Pseudomonadati</taxon>
        <taxon>Planctomycetota</taxon>
        <taxon>Planctomycetia</taxon>
        <taxon>Isosphaerales</taxon>
        <taxon>Isosphaeraceae</taxon>
        <taxon>Paludisphaera</taxon>
    </lineage>
</organism>
<dbReference type="HAMAP" id="MF_01341">
    <property type="entry name" value="Ribosomal_uL15"/>
    <property type="match status" value="1"/>
</dbReference>
<accession>A0ABT6FIJ9</accession>
<proteinExistence type="inferred from homology"/>
<evidence type="ECO:0000256" key="5">
    <source>
        <dbReference type="RuleBase" id="RU003888"/>
    </source>
</evidence>
<dbReference type="InterPro" id="IPR001196">
    <property type="entry name" value="Ribosomal_uL15_CS"/>
</dbReference>
<evidence type="ECO:0000256" key="4">
    <source>
        <dbReference type="HAMAP-Rule" id="MF_01341"/>
    </source>
</evidence>
<evidence type="ECO:0000256" key="1">
    <source>
        <dbReference type="ARBA" id="ARBA00007320"/>
    </source>
</evidence>
<dbReference type="InterPro" id="IPR005749">
    <property type="entry name" value="Ribosomal_uL15_bac-type"/>
</dbReference>
<dbReference type="EMBL" id="JARRAG010000002">
    <property type="protein sequence ID" value="MDG3007198.1"/>
    <property type="molecule type" value="Genomic_DNA"/>
</dbReference>
<keyword evidence="3 4" id="KW-0687">Ribonucleoprotein</keyword>
<feature type="compositionally biased region" description="Basic residues" evidence="6">
    <location>
        <begin position="11"/>
        <end position="20"/>
    </location>
</feature>
<keyword evidence="9" id="KW-1185">Reference proteome</keyword>
<evidence type="ECO:0000313" key="8">
    <source>
        <dbReference type="EMBL" id="MDG3007198.1"/>
    </source>
</evidence>
<keyword evidence="2 4" id="KW-0689">Ribosomal protein</keyword>
<evidence type="ECO:0000259" key="7">
    <source>
        <dbReference type="Pfam" id="PF00828"/>
    </source>
</evidence>
<sequence>MQLHDVTQGIQRRKKRKRVGRGVGSGHGKTSSKGHKGHSSRQGFKLSPLFEGGQISLARRVPKRGFFNGAFKKHYALLNIGDLEVVFAQAGVVDEAALRAKGVVKGYAHDGIKVLGDGELTKALEVHATKFSESAAAKIVAAGGKAVVVPYIGKVKKDADEAAAS</sequence>
<evidence type="ECO:0000256" key="6">
    <source>
        <dbReference type="SAM" id="MobiDB-lite"/>
    </source>
</evidence>
<dbReference type="Proteomes" id="UP001216907">
    <property type="component" value="Unassembled WGS sequence"/>
</dbReference>
<feature type="region of interest" description="Disordered" evidence="6">
    <location>
        <begin position="1"/>
        <end position="46"/>
    </location>
</feature>
<comment type="caution">
    <text evidence="8">The sequence shown here is derived from an EMBL/GenBank/DDBJ whole genome shotgun (WGS) entry which is preliminary data.</text>
</comment>
<dbReference type="Gene3D" id="3.100.10.10">
    <property type="match status" value="1"/>
</dbReference>
<dbReference type="RefSeq" id="WP_277863485.1">
    <property type="nucleotide sequence ID" value="NZ_JARRAG010000002.1"/>
</dbReference>
<dbReference type="PANTHER" id="PTHR12934:SF11">
    <property type="entry name" value="LARGE RIBOSOMAL SUBUNIT PROTEIN UL15M"/>
    <property type="match status" value="1"/>
</dbReference>
<protein>
    <recommendedName>
        <fullName evidence="4">Large ribosomal subunit protein uL15</fullName>
    </recommendedName>
</protein>
<gene>
    <name evidence="4 8" type="primary">rplO</name>
    <name evidence="8" type="ORF">PZE19_25835</name>
</gene>
<dbReference type="PROSITE" id="PS00475">
    <property type="entry name" value="RIBOSOMAL_L15"/>
    <property type="match status" value="1"/>
</dbReference>
<reference evidence="8 9" key="1">
    <citation type="submission" date="2023-03" db="EMBL/GenBank/DDBJ databases">
        <title>Paludisphaera mucosa sp. nov. a novel planctomycete from northern fen.</title>
        <authorList>
            <person name="Ivanova A."/>
        </authorList>
    </citation>
    <scope>NUCLEOTIDE SEQUENCE [LARGE SCALE GENOMIC DNA]</scope>
    <source>
        <strain evidence="8 9">Pla2</strain>
    </source>
</reference>
<comment type="function">
    <text evidence="4">Binds to the 23S rRNA.</text>
</comment>
<dbReference type="Pfam" id="PF00828">
    <property type="entry name" value="Ribosomal_L27A"/>
    <property type="match status" value="1"/>
</dbReference>
<evidence type="ECO:0000313" key="9">
    <source>
        <dbReference type="Proteomes" id="UP001216907"/>
    </source>
</evidence>
<feature type="domain" description="Large ribosomal subunit protein uL15/eL18" evidence="7">
    <location>
        <begin position="78"/>
        <end position="147"/>
    </location>
</feature>
<dbReference type="SUPFAM" id="SSF52080">
    <property type="entry name" value="Ribosomal proteins L15p and L18e"/>
    <property type="match status" value="1"/>
</dbReference>
<dbReference type="InterPro" id="IPR021131">
    <property type="entry name" value="Ribosomal_uL15/eL18"/>
</dbReference>
<dbReference type="InterPro" id="IPR036227">
    <property type="entry name" value="Ribosomal_uL15/eL18_sf"/>
</dbReference>
<dbReference type="InterPro" id="IPR030878">
    <property type="entry name" value="Ribosomal_uL15"/>
</dbReference>